<dbReference type="Proteomes" id="UP001145087">
    <property type="component" value="Unassembled WGS sequence"/>
</dbReference>
<evidence type="ECO:0000256" key="1">
    <source>
        <dbReference type="SAM" id="Coils"/>
    </source>
</evidence>
<evidence type="ECO:0000259" key="2">
    <source>
        <dbReference type="Pfam" id="PF08707"/>
    </source>
</evidence>
<keyword evidence="1" id="KW-0175">Coiled coil</keyword>
<dbReference type="InterPro" id="IPR025048">
    <property type="entry name" value="DUF3987"/>
</dbReference>
<sequence>MKKKFEINQWLHTEPTAESSSNSSPVSREVAGFTGRRGISDNDSLNDVETIIQRLESAHTDITASYSDWRDIGFAFADEFGEAGRDYFHRVSRYYPGYSQSNCDKQYDNCLKSSGHGVTIKSFFHLAQQAGISLITTGSNSSPVSGEVSGSDKRRGNIETKSEIDSETIFNTPKIPTEVYSQLPEILRDSCEMFADAIEKDVFLIGAIAVISGSLPNIEGIYFDEPHSAHLYSFVTAPAGSGKGKLKWAKFFGLRIHKTMVEQSIREKEAYEQEMENYNNLNKNQRQGIERPREPKRKMFYIPANSSASAFIQALSDNDFKGIIFETEADTLAGTLKQDWGNFSDVLRKAFHHESTNMFRRKDNEHIEVEDPHLAIVLSGTPKQVHNMMPDVENGLFSRFLYYAFEDYSDFKNPFVSHRKLNYTEFFEAKGEQTYELYQTLIDQPSPMEFRFTAEQGEIFTQQFNTLYKRNRMLLGNDFNANSRRLGLITFRIAMVLRTLRILEDGDYSNPLICSETDFQTAIQIAFTLEKHAIAVFQNLPNNDLKGVKLKFYNALPDNFNRQGYLSVAQDLDIKEKTAEKYIGQFKDNGLLEHEHNNYTKPPNGK</sequence>
<comment type="caution">
    <text evidence="3">The sequence shown here is derived from an EMBL/GenBank/DDBJ whole genome shotgun (WGS) entry which is preliminary data.</text>
</comment>
<name>A0A9X3FG49_9BACT</name>
<dbReference type="Pfam" id="PF13148">
    <property type="entry name" value="DUF3987"/>
    <property type="match status" value="1"/>
</dbReference>
<dbReference type="RefSeq" id="WP_343334437.1">
    <property type="nucleotide sequence ID" value="NZ_JAPOHD010000031.1"/>
</dbReference>
<dbReference type="EMBL" id="JAPOHD010000031">
    <property type="protein sequence ID" value="MCY1722108.1"/>
    <property type="molecule type" value="Genomic_DNA"/>
</dbReference>
<dbReference type="GO" id="GO:0016817">
    <property type="term" value="F:hydrolase activity, acting on acid anhydrides"/>
    <property type="evidence" value="ECO:0007669"/>
    <property type="project" value="InterPro"/>
</dbReference>
<evidence type="ECO:0000313" key="3">
    <source>
        <dbReference type="EMBL" id="MCY1722108.1"/>
    </source>
</evidence>
<keyword evidence="4" id="KW-1185">Reference proteome</keyword>
<dbReference type="AlphaFoldDB" id="A0A9X3FG49"/>
<evidence type="ECO:0000313" key="4">
    <source>
        <dbReference type="Proteomes" id="UP001145087"/>
    </source>
</evidence>
<dbReference type="Pfam" id="PF08707">
    <property type="entry name" value="PriCT_2"/>
    <property type="match status" value="1"/>
</dbReference>
<organism evidence="3 4">
    <name type="scientific">Draconibacterium aestuarii</name>
    <dbReference type="NCBI Taxonomy" id="2998507"/>
    <lineage>
        <taxon>Bacteria</taxon>
        <taxon>Pseudomonadati</taxon>
        <taxon>Bacteroidota</taxon>
        <taxon>Bacteroidia</taxon>
        <taxon>Marinilabiliales</taxon>
        <taxon>Prolixibacteraceae</taxon>
        <taxon>Draconibacterium</taxon>
    </lineage>
</organism>
<feature type="domain" description="Primase C-terminal 2" evidence="2">
    <location>
        <begin position="55"/>
        <end position="127"/>
    </location>
</feature>
<protein>
    <submittedName>
        <fullName evidence="3">DUF3987 domain-containing protein</fullName>
    </submittedName>
</protein>
<accession>A0A9X3FG49</accession>
<proteinExistence type="predicted"/>
<dbReference type="InterPro" id="IPR014819">
    <property type="entry name" value="PriCT_2"/>
</dbReference>
<gene>
    <name evidence="3" type="ORF">OU798_17275</name>
</gene>
<feature type="coiled-coil region" evidence="1">
    <location>
        <begin position="254"/>
        <end position="288"/>
    </location>
</feature>
<reference evidence="3" key="1">
    <citation type="submission" date="2022-11" db="EMBL/GenBank/DDBJ databases">
        <title>Marilongibacter aestuarii gen. nov., sp. nov., isolated from tidal flat sediment.</title>
        <authorList>
            <person name="Jiayan W."/>
        </authorList>
    </citation>
    <scope>NUCLEOTIDE SEQUENCE</scope>
    <source>
        <strain evidence="3">Z1-6</strain>
    </source>
</reference>